<dbReference type="EMBL" id="CP034547">
    <property type="protein sequence ID" value="AZQ56011.1"/>
    <property type="molecule type" value="Genomic_DNA"/>
</dbReference>
<proteinExistence type="predicted"/>
<sequence>MEISEAQFEQIEHCLPRQRGNVSLSNLQVLNAILYVAEHGCKWRGLPPRFGRWHTIYTRMNRWSRNGVLDRVFTELQRAQIIRVRIEAVSLDSTIVKVHPDGTGAFKKNGPQAIGKSRGGWTTKIHMVAANARTAITFALSPGQAGDAPHGRALLERLGAPNRPLHLLMDKAYEGNETRQLALDLGFIPVVPPLSTRVEPWEYDREMYKRRNEVERLFRRLKGFRRIFSRFDKLDLMFIAFINFALIVEALR</sequence>
<dbReference type="AlphaFoldDB" id="A0A3Q9FA51"/>
<dbReference type="GO" id="GO:0004803">
    <property type="term" value="F:transposase activity"/>
    <property type="evidence" value="ECO:0007669"/>
    <property type="project" value="InterPro"/>
</dbReference>
<dbReference type="Pfam" id="PF13340">
    <property type="entry name" value="DUF4096"/>
    <property type="match status" value="1"/>
</dbReference>
<reference evidence="3 5" key="1">
    <citation type="submission" date="2018-12" db="EMBL/GenBank/DDBJ databases">
        <title>Cadmium resistance mechanism in endophytic bacteria Burkholderia cenocepacia YG-3.</title>
        <authorList>
            <person name="Zhang X."/>
            <person name="Wang X."/>
            <person name="Zhu Y."/>
        </authorList>
    </citation>
    <scope>NUCLEOTIDE SEQUENCE [LARGE SCALE GENOMIC DNA]</scope>
    <source>
        <strain evidence="3 5">YG-3</strain>
    </source>
</reference>
<dbReference type="Proteomes" id="UP000277191">
    <property type="component" value="Chromosome 3"/>
</dbReference>
<feature type="domain" description="Insertion element IS402-like" evidence="2">
    <location>
        <begin position="3"/>
        <end position="73"/>
    </location>
</feature>
<dbReference type="EMBL" id="CP034546">
    <property type="protein sequence ID" value="AZQ53282.1"/>
    <property type="molecule type" value="Genomic_DNA"/>
</dbReference>
<evidence type="ECO:0000313" key="3">
    <source>
        <dbReference type="EMBL" id="AZQ53282.1"/>
    </source>
</evidence>
<dbReference type="Proteomes" id="UP000277191">
    <property type="component" value="Chromosome 2"/>
</dbReference>
<accession>A0A3Q9FA51</accession>
<name>A0A3Q9FA51_9BURK</name>
<dbReference type="GO" id="GO:0003677">
    <property type="term" value="F:DNA binding"/>
    <property type="evidence" value="ECO:0007669"/>
    <property type="project" value="InterPro"/>
</dbReference>
<dbReference type="NCBIfam" id="NF033580">
    <property type="entry name" value="transpos_IS5_3"/>
    <property type="match status" value="1"/>
</dbReference>
<dbReference type="PANTHER" id="PTHR30007:SF1">
    <property type="entry name" value="BLR1914 PROTEIN"/>
    <property type="match status" value="1"/>
</dbReference>
<gene>
    <name evidence="3" type="ORF">D5R55_20160</name>
    <name evidence="4" type="ORF">D5R55_35030</name>
</gene>
<organism evidence="3 5">
    <name type="scientific">Burkholderia cenocepacia</name>
    <dbReference type="NCBI Taxonomy" id="95486"/>
    <lineage>
        <taxon>Bacteria</taxon>
        <taxon>Pseudomonadati</taxon>
        <taxon>Pseudomonadota</taxon>
        <taxon>Betaproteobacteria</taxon>
        <taxon>Burkholderiales</taxon>
        <taxon>Burkholderiaceae</taxon>
        <taxon>Burkholderia</taxon>
        <taxon>Burkholderia cepacia complex</taxon>
    </lineage>
</organism>
<dbReference type="InterPro" id="IPR025161">
    <property type="entry name" value="IS402-like_dom"/>
</dbReference>
<dbReference type="GO" id="GO:0006313">
    <property type="term" value="P:DNA transposition"/>
    <property type="evidence" value="ECO:0007669"/>
    <property type="project" value="InterPro"/>
</dbReference>
<dbReference type="RefSeq" id="WP_126365122.1">
    <property type="nucleotide sequence ID" value="NZ_CP034546.1"/>
</dbReference>
<evidence type="ECO:0000259" key="1">
    <source>
        <dbReference type="Pfam" id="PF01609"/>
    </source>
</evidence>
<protein>
    <submittedName>
        <fullName evidence="3">IS5 family transposase</fullName>
    </submittedName>
</protein>
<feature type="domain" description="Transposase IS4-like" evidence="1">
    <location>
        <begin position="87"/>
        <end position="241"/>
    </location>
</feature>
<dbReference type="InterPro" id="IPR002559">
    <property type="entry name" value="Transposase_11"/>
</dbReference>
<dbReference type="Pfam" id="PF01609">
    <property type="entry name" value="DDE_Tnp_1"/>
    <property type="match status" value="1"/>
</dbReference>
<evidence type="ECO:0000313" key="5">
    <source>
        <dbReference type="Proteomes" id="UP000277191"/>
    </source>
</evidence>
<evidence type="ECO:0000313" key="4">
    <source>
        <dbReference type="EMBL" id="AZQ56011.1"/>
    </source>
</evidence>
<evidence type="ECO:0000259" key="2">
    <source>
        <dbReference type="Pfam" id="PF13340"/>
    </source>
</evidence>
<dbReference type="PANTHER" id="PTHR30007">
    <property type="entry name" value="PHP DOMAIN PROTEIN"/>
    <property type="match status" value="1"/>
</dbReference>